<dbReference type="InterPro" id="IPR023214">
    <property type="entry name" value="HAD_sf"/>
</dbReference>
<accession>A0A368KX37</accession>
<dbReference type="SUPFAM" id="SSF56784">
    <property type="entry name" value="HAD-like"/>
    <property type="match status" value="1"/>
</dbReference>
<reference evidence="2 3" key="1">
    <citation type="submission" date="2018-07" db="EMBL/GenBank/DDBJ databases">
        <title>Comparative genomes isolates from brazilian mangrove.</title>
        <authorList>
            <person name="De Araujo J.E."/>
            <person name="Taketani R.G."/>
            <person name="Silva M.C.P."/>
            <person name="Lourenco M.V."/>
            <person name="Oliveira V.M."/>
            <person name="Andreote F.D."/>
        </authorList>
    </citation>
    <scope>NUCLEOTIDE SEQUENCE [LARGE SCALE GENOMIC DNA]</scope>
    <source>
        <strain evidence="2 3">HEX PRIS-MGV</strain>
    </source>
</reference>
<evidence type="ECO:0000259" key="1">
    <source>
        <dbReference type="PROSITE" id="PS50969"/>
    </source>
</evidence>
<dbReference type="OrthoDB" id="65801at2"/>
<dbReference type="InterPro" id="IPR004274">
    <property type="entry name" value="FCP1_dom"/>
</dbReference>
<name>A0A368KX37_9BACT</name>
<dbReference type="Proteomes" id="UP000253562">
    <property type="component" value="Unassembled WGS sequence"/>
</dbReference>
<comment type="caution">
    <text evidence="2">The sequence shown here is derived from an EMBL/GenBank/DDBJ whole genome shotgun (WGS) entry which is preliminary data.</text>
</comment>
<sequence length="181" mass="21626">MSTTEKPLLILDVDETLLFATEEPLAWQHDFRVGPYYVYLRPYLTQFWEKSRHEFELAVWSSSGEDYLSAVLEVIVPAYIELLFAWSRDHCVQRLDPETKQRYFVKDLKKVKRKGFNLDRVLIVDDTPRKVERNFGNAVYVNSFFGDRNDDELVKLAAYLTSLRRHSNFRNIEKRRWQNQV</sequence>
<dbReference type="SMART" id="SM00577">
    <property type="entry name" value="CPDc"/>
    <property type="match status" value="1"/>
</dbReference>
<evidence type="ECO:0000313" key="3">
    <source>
        <dbReference type="Proteomes" id="UP000253562"/>
    </source>
</evidence>
<dbReference type="InterPro" id="IPR036412">
    <property type="entry name" value="HAD-like_sf"/>
</dbReference>
<gene>
    <name evidence="2" type="ORF">DTL42_02330</name>
</gene>
<proteinExistence type="predicted"/>
<organism evidence="2 3">
    <name type="scientific">Bremerella cremea</name>
    <dbReference type="NCBI Taxonomy" id="1031537"/>
    <lineage>
        <taxon>Bacteria</taxon>
        <taxon>Pseudomonadati</taxon>
        <taxon>Planctomycetota</taxon>
        <taxon>Planctomycetia</taxon>
        <taxon>Pirellulales</taxon>
        <taxon>Pirellulaceae</taxon>
        <taxon>Bremerella</taxon>
    </lineage>
</organism>
<evidence type="ECO:0000313" key="2">
    <source>
        <dbReference type="EMBL" id="RCS54014.1"/>
    </source>
</evidence>
<dbReference type="Gene3D" id="3.40.50.1000">
    <property type="entry name" value="HAD superfamily/HAD-like"/>
    <property type="match status" value="1"/>
</dbReference>
<feature type="domain" description="FCP1 homology" evidence="1">
    <location>
        <begin position="2"/>
        <end position="163"/>
    </location>
</feature>
<dbReference type="Pfam" id="PF03031">
    <property type="entry name" value="NIF"/>
    <property type="match status" value="1"/>
</dbReference>
<protein>
    <submittedName>
        <fullName evidence="2">Phosphoprotein phosphatase</fullName>
    </submittedName>
</protein>
<dbReference type="InterPro" id="IPR050365">
    <property type="entry name" value="TIM50"/>
</dbReference>
<dbReference type="EMBL" id="QPEX01000010">
    <property type="protein sequence ID" value="RCS54014.1"/>
    <property type="molecule type" value="Genomic_DNA"/>
</dbReference>
<dbReference type="AlphaFoldDB" id="A0A368KX37"/>
<dbReference type="PROSITE" id="PS50969">
    <property type="entry name" value="FCP1"/>
    <property type="match status" value="1"/>
</dbReference>
<dbReference type="RefSeq" id="WP_114367080.1">
    <property type="nucleotide sequence ID" value="NZ_QPEX01000010.1"/>
</dbReference>
<dbReference type="PANTHER" id="PTHR12210">
    <property type="entry name" value="DULLARD PROTEIN PHOSPHATASE"/>
    <property type="match status" value="1"/>
</dbReference>